<comment type="caution">
    <text evidence="1">The sequence shown here is derived from an EMBL/GenBank/DDBJ whole genome shotgun (WGS) entry which is preliminary data.</text>
</comment>
<accession>A0A5B7IGM4</accession>
<dbReference type="EMBL" id="VSRR010056146">
    <property type="protein sequence ID" value="MPC81166.1"/>
    <property type="molecule type" value="Genomic_DNA"/>
</dbReference>
<name>A0A5B7IGM4_PORTR</name>
<evidence type="ECO:0000313" key="1">
    <source>
        <dbReference type="EMBL" id="MPC81166.1"/>
    </source>
</evidence>
<proteinExistence type="predicted"/>
<gene>
    <name evidence="1" type="ORF">E2C01_075772</name>
</gene>
<reference evidence="1 2" key="1">
    <citation type="submission" date="2019-05" db="EMBL/GenBank/DDBJ databases">
        <title>Another draft genome of Portunus trituberculatus and its Hox gene families provides insights of decapod evolution.</title>
        <authorList>
            <person name="Jeong J.-H."/>
            <person name="Song I."/>
            <person name="Kim S."/>
            <person name="Choi T."/>
            <person name="Kim D."/>
            <person name="Ryu S."/>
            <person name="Kim W."/>
        </authorList>
    </citation>
    <scope>NUCLEOTIDE SEQUENCE [LARGE SCALE GENOMIC DNA]</scope>
    <source>
        <tissue evidence="1">Muscle</tissue>
    </source>
</reference>
<dbReference type="AlphaFoldDB" id="A0A5B7IGM4"/>
<protein>
    <submittedName>
        <fullName evidence="1">Uncharacterized protein</fullName>
    </submittedName>
</protein>
<dbReference type="Proteomes" id="UP000324222">
    <property type="component" value="Unassembled WGS sequence"/>
</dbReference>
<sequence>MSSYLIPALQHSPVVHADVRLPDRAVMQVQVGNVHVIARVPGEAWVMPLLRGEQEGWLSATPDVITALSDQFILCKHALKVK</sequence>
<keyword evidence="2" id="KW-1185">Reference proteome</keyword>
<evidence type="ECO:0000313" key="2">
    <source>
        <dbReference type="Proteomes" id="UP000324222"/>
    </source>
</evidence>
<organism evidence="1 2">
    <name type="scientific">Portunus trituberculatus</name>
    <name type="common">Swimming crab</name>
    <name type="synonym">Neptunus trituberculatus</name>
    <dbReference type="NCBI Taxonomy" id="210409"/>
    <lineage>
        <taxon>Eukaryota</taxon>
        <taxon>Metazoa</taxon>
        <taxon>Ecdysozoa</taxon>
        <taxon>Arthropoda</taxon>
        <taxon>Crustacea</taxon>
        <taxon>Multicrustacea</taxon>
        <taxon>Malacostraca</taxon>
        <taxon>Eumalacostraca</taxon>
        <taxon>Eucarida</taxon>
        <taxon>Decapoda</taxon>
        <taxon>Pleocyemata</taxon>
        <taxon>Brachyura</taxon>
        <taxon>Eubrachyura</taxon>
        <taxon>Portunoidea</taxon>
        <taxon>Portunidae</taxon>
        <taxon>Portuninae</taxon>
        <taxon>Portunus</taxon>
    </lineage>
</organism>